<reference evidence="2 3" key="1">
    <citation type="submission" date="2024-01" db="EMBL/GenBank/DDBJ databases">
        <title>The genome of the rayed Mediterranean limpet Patella caerulea (Linnaeus, 1758).</title>
        <authorList>
            <person name="Anh-Thu Weber A."/>
            <person name="Halstead-Nussloch G."/>
        </authorList>
    </citation>
    <scope>NUCLEOTIDE SEQUENCE [LARGE SCALE GENOMIC DNA]</scope>
    <source>
        <strain evidence="2">AATW-2023a</strain>
        <tissue evidence="2">Whole specimen</tissue>
    </source>
</reference>
<keyword evidence="1" id="KW-0732">Signal</keyword>
<keyword evidence="3" id="KW-1185">Reference proteome</keyword>
<proteinExistence type="predicted"/>
<comment type="caution">
    <text evidence="2">The sequence shown here is derived from an EMBL/GenBank/DDBJ whole genome shotgun (WGS) entry which is preliminary data.</text>
</comment>
<accession>A0AAN8JHC8</accession>
<evidence type="ECO:0000313" key="2">
    <source>
        <dbReference type="EMBL" id="KAK6174274.1"/>
    </source>
</evidence>
<organism evidence="2 3">
    <name type="scientific">Patella caerulea</name>
    <name type="common">Rayed Mediterranean limpet</name>
    <dbReference type="NCBI Taxonomy" id="87958"/>
    <lineage>
        <taxon>Eukaryota</taxon>
        <taxon>Metazoa</taxon>
        <taxon>Spiralia</taxon>
        <taxon>Lophotrochozoa</taxon>
        <taxon>Mollusca</taxon>
        <taxon>Gastropoda</taxon>
        <taxon>Patellogastropoda</taxon>
        <taxon>Patelloidea</taxon>
        <taxon>Patellidae</taxon>
        <taxon>Patella</taxon>
    </lineage>
</organism>
<dbReference type="EMBL" id="JAZGQO010000011">
    <property type="protein sequence ID" value="KAK6174274.1"/>
    <property type="molecule type" value="Genomic_DNA"/>
</dbReference>
<feature type="chain" id="PRO_5042873232" evidence="1">
    <location>
        <begin position="22"/>
        <end position="119"/>
    </location>
</feature>
<evidence type="ECO:0000256" key="1">
    <source>
        <dbReference type="SAM" id="SignalP"/>
    </source>
</evidence>
<dbReference type="AlphaFoldDB" id="A0AAN8JHC8"/>
<feature type="signal peptide" evidence="1">
    <location>
        <begin position="1"/>
        <end position="21"/>
    </location>
</feature>
<gene>
    <name evidence="2" type="ORF">SNE40_017584</name>
</gene>
<dbReference type="Proteomes" id="UP001347796">
    <property type="component" value="Unassembled WGS sequence"/>
</dbReference>
<sequence>MVSRIILVAAVFILVLQTTNSESCDQQSLASTCPLTGLTNNPTTDEEIQAACRIFKTYFACVDRETSTCSQSVKDSIQTELGDIQSTYNDKCGGMAINSLNIGVYIIIALAKFTYDRFV</sequence>
<evidence type="ECO:0000313" key="3">
    <source>
        <dbReference type="Proteomes" id="UP001347796"/>
    </source>
</evidence>
<protein>
    <submittedName>
        <fullName evidence="2">Uncharacterized protein</fullName>
    </submittedName>
</protein>
<name>A0AAN8JHC8_PATCE</name>